<dbReference type="AlphaFoldDB" id="A0A9X2F277"/>
<name>A0A9X2F277_9SPHI</name>
<reference evidence="1" key="1">
    <citation type="submission" date="2022-06" db="EMBL/GenBank/DDBJ databases">
        <title>Solitalea sp. MAHUQ-68 isolated from rhizospheric soil.</title>
        <authorList>
            <person name="Huq M.A."/>
        </authorList>
    </citation>
    <scope>NUCLEOTIDE SEQUENCE</scope>
    <source>
        <strain evidence="1">MAHUQ-68</strain>
    </source>
</reference>
<dbReference type="Proteomes" id="UP001155182">
    <property type="component" value="Unassembled WGS sequence"/>
</dbReference>
<comment type="caution">
    <text evidence="1">The sequence shown here is derived from an EMBL/GenBank/DDBJ whole genome shotgun (WGS) entry which is preliminary data.</text>
</comment>
<accession>A0A9X2F277</accession>
<evidence type="ECO:0000313" key="2">
    <source>
        <dbReference type="Proteomes" id="UP001155182"/>
    </source>
</evidence>
<proteinExistence type="predicted"/>
<dbReference type="EMBL" id="JAMWYS010000028">
    <property type="protein sequence ID" value="MCO4292830.1"/>
    <property type="molecule type" value="Genomic_DNA"/>
</dbReference>
<organism evidence="1 2">
    <name type="scientific">Solitalea agri</name>
    <dbReference type="NCBI Taxonomy" id="2953739"/>
    <lineage>
        <taxon>Bacteria</taxon>
        <taxon>Pseudomonadati</taxon>
        <taxon>Bacteroidota</taxon>
        <taxon>Sphingobacteriia</taxon>
        <taxon>Sphingobacteriales</taxon>
        <taxon>Sphingobacteriaceae</taxon>
        <taxon>Solitalea</taxon>
    </lineage>
</organism>
<protein>
    <submittedName>
        <fullName evidence="1">Uncharacterized protein</fullName>
    </submittedName>
</protein>
<gene>
    <name evidence="1" type="ORF">NF867_08160</name>
</gene>
<sequence>MRKYVLIVTLASLSIAGYAQEKSPKKEVVYRKIEIKGNDTIVDVTKNYDQLSEAERKELDQLKEIKISPDTHRVKVIRKLDSAGMAKLKKEGKWVESKDSDVFIVKSDSPKIIMDGPGNEGKVIEKRINKRVEVTVDSTGKRKVIVINADGPDDEIIAPGMIDEDIIIEGAPKMKGERIRIRKQFSPEYDLNFKLPTKGSILVSVNDEDGKEVYKETINNFAGSFSKTIELHPGKYQVSISQKGKQILSYSFVK</sequence>
<keyword evidence="2" id="KW-1185">Reference proteome</keyword>
<evidence type="ECO:0000313" key="1">
    <source>
        <dbReference type="EMBL" id="MCO4292830.1"/>
    </source>
</evidence>
<dbReference type="RefSeq" id="WP_252587322.1">
    <property type="nucleotide sequence ID" value="NZ_JAMWYS010000028.1"/>
</dbReference>